<reference evidence="1" key="1">
    <citation type="submission" date="2016-07" db="EMBL/GenBank/DDBJ databases">
        <title>Microvirga ossetica sp. nov. a new species of rhizobia isolated from root nodules of the legume species Vicia alpestris Steven originated from North Ossetia region in the Caucasus.</title>
        <authorList>
            <person name="Safronova V.I."/>
            <person name="Kuznetsova I.G."/>
            <person name="Sazanova A.L."/>
            <person name="Belimov A."/>
            <person name="Andronov E."/>
            <person name="Osledkin Y.S."/>
            <person name="Onishchuk O.P."/>
            <person name="Kurchak O.N."/>
            <person name="Shaposhnikov A.I."/>
            <person name="Willems A."/>
            <person name="Tikhonovich I.A."/>
        </authorList>
    </citation>
    <scope>NUCLEOTIDE SEQUENCE [LARGE SCALE GENOMIC DNA]</scope>
    <source>
        <strain evidence="1">V5/3M</strain>
    </source>
</reference>
<organism evidence="1">
    <name type="scientific">Microvirga ossetica</name>
    <dbReference type="NCBI Taxonomy" id="1882682"/>
    <lineage>
        <taxon>Bacteria</taxon>
        <taxon>Pseudomonadati</taxon>
        <taxon>Pseudomonadota</taxon>
        <taxon>Alphaproteobacteria</taxon>
        <taxon>Hyphomicrobiales</taxon>
        <taxon>Methylobacteriaceae</taxon>
        <taxon>Microvirga</taxon>
    </lineage>
</organism>
<gene>
    <name evidence="1" type="ORF">BB934_12275</name>
</gene>
<sequence length="77" mass="8343">MKKARKLYESSSGDRWYLIADPSGAVFIHHEANLASGGQVEHEDIAAFLGRGTGPEQQELLRLIATLAEEHPAATGK</sequence>
<dbReference type="OrthoDB" id="7869524at2"/>
<proteinExistence type="predicted"/>
<dbReference type="AlphaFoldDB" id="A0A1B2EFZ7"/>
<dbReference type="RefSeq" id="WP_099509902.1">
    <property type="nucleotide sequence ID" value="NZ_CP016616.1"/>
</dbReference>
<accession>A0A1B2EFZ7</accession>
<name>A0A1B2EFZ7_9HYPH</name>
<evidence type="ECO:0000313" key="1">
    <source>
        <dbReference type="EMBL" id="ANY78890.1"/>
    </source>
</evidence>
<dbReference type="KEGG" id="moc:BB934_12275"/>
<protein>
    <submittedName>
        <fullName evidence="1">Uncharacterized protein</fullName>
    </submittedName>
</protein>
<dbReference type="EMBL" id="CP016616">
    <property type="protein sequence ID" value="ANY78890.1"/>
    <property type="molecule type" value="Genomic_DNA"/>
</dbReference>